<organism evidence="1">
    <name type="scientific">uncultured Solirubrobacteraceae bacterium</name>
    <dbReference type="NCBI Taxonomy" id="1162706"/>
    <lineage>
        <taxon>Bacteria</taxon>
        <taxon>Bacillati</taxon>
        <taxon>Actinomycetota</taxon>
        <taxon>Thermoleophilia</taxon>
        <taxon>Solirubrobacterales</taxon>
        <taxon>Solirubrobacteraceae</taxon>
        <taxon>environmental samples</taxon>
    </lineage>
</organism>
<protein>
    <submittedName>
        <fullName evidence="1">RNA polymerase ECF-type sigma factor</fullName>
    </submittedName>
</protein>
<reference evidence="1" key="1">
    <citation type="submission" date="2020-02" db="EMBL/GenBank/DDBJ databases">
        <authorList>
            <person name="Meier V. D."/>
        </authorList>
    </citation>
    <scope>NUCLEOTIDE SEQUENCE</scope>
    <source>
        <strain evidence="1">AVDCRST_MAG13</strain>
    </source>
</reference>
<feature type="non-terminal residue" evidence="1">
    <location>
        <position position="44"/>
    </location>
</feature>
<sequence>MRRRARFDASLATIAEQIETNARDAAEWEGQDIPDDRLRLIFTC</sequence>
<dbReference type="EMBL" id="CADCVO010000096">
    <property type="protein sequence ID" value="CAA9473707.1"/>
    <property type="molecule type" value="Genomic_DNA"/>
</dbReference>
<gene>
    <name evidence="1" type="ORF">AVDCRST_MAG13-658</name>
</gene>
<name>A0A6J4RH48_9ACTN</name>
<dbReference type="AlphaFoldDB" id="A0A6J4RH48"/>
<evidence type="ECO:0000313" key="1">
    <source>
        <dbReference type="EMBL" id="CAA9473707.1"/>
    </source>
</evidence>
<proteinExistence type="predicted"/>
<accession>A0A6J4RH48</accession>